<feature type="domain" description="TniQ" evidence="1">
    <location>
        <begin position="15"/>
        <end position="152"/>
    </location>
</feature>
<reference evidence="2 3" key="1">
    <citation type="submission" date="2016-07" db="EMBL/GenBank/DDBJ databases">
        <title>Revisiting the taxonomy of the Elizabethkingia Genus using Whole-Genome Sequencing, Optical Mapping, and MALDI-TOF, along with proposal of three novel Elizabethkingia species: Elizabethkingia bruuniana sp. nov., Elizabethkingia ursingii sp. nov., and Elizabethkingia occulta sp. nov.</title>
        <authorList>
            <person name="Nicholson A.C."/>
        </authorList>
    </citation>
    <scope>NUCLEOTIDE SEQUENCE [LARGE SCALE GENOMIC DNA]</scope>
    <source>
        <strain evidence="2 3">F3201</strain>
    </source>
</reference>
<dbReference type="AlphaFoldDB" id="A0AAU8VFC2"/>
<organism evidence="2 3">
    <name type="scientific">Elizabethkingia anophelis</name>
    <dbReference type="NCBI Taxonomy" id="1117645"/>
    <lineage>
        <taxon>Bacteria</taxon>
        <taxon>Pseudomonadati</taxon>
        <taxon>Bacteroidota</taxon>
        <taxon>Flavobacteriia</taxon>
        <taxon>Flavobacteriales</taxon>
        <taxon>Weeksellaceae</taxon>
        <taxon>Elizabethkingia</taxon>
    </lineage>
</organism>
<dbReference type="EMBL" id="CP016374">
    <property type="protein sequence ID" value="AQX01456.1"/>
    <property type="molecule type" value="Genomic_DNA"/>
</dbReference>
<dbReference type="Pfam" id="PF06527">
    <property type="entry name" value="TniQ"/>
    <property type="match status" value="1"/>
</dbReference>
<evidence type="ECO:0000259" key="1">
    <source>
        <dbReference type="Pfam" id="PF06527"/>
    </source>
</evidence>
<gene>
    <name evidence="2" type="ORF">BBD32_08270</name>
</gene>
<proteinExistence type="predicted"/>
<name>A0AAU8VFC2_9FLAO</name>
<evidence type="ECO:0000313" key="2">
    <source>
        <dbReference type="EMBL" id="AQX01456.1"/>
    </source>
</evidence>
<accession>A0AAU8VFC2</accession>
<dbReference type="InterPro" id="IPR009492">
    <property type="entry name" value="TniQ"/>
</dbReference>
<dbReference type="Proteomes" id="UP000190848">
    <property type="component" value="Chromosome"/>
</dbReference>
<sequence>MYYLQTDNAILPGYVPPEKDELLSSWIFRLSYTHKIKPYSFTKFYFGDSTIWSRDIDKYIPFNILQKLSSITPLSISQVQSLQLTSYQSILFEGSLNTSVTEGIGITNLGIYHRIRKRYGLYLCPRCLNKKAYYKKSWRLLSSVACIDCRCYLIDRCPECHNPIIFQRLGIGKKDLYEEKPLYLCWNCNYDLRKGVKEINIPLIINYQQYIDDTIKHSYNSHSQYSFLYFKVLLLFFKKIYTTSLRWNRIKKAFVNEFGINLKEGKSMSLGIEDRAVIFSFIHLILSDWPNNFIPFIKKYKLRYSDFSKDIDVLPFWFYEVFKKSY</sequence>
<protein>
    <recommendedName>
        <fullName evidence="1">TniQ domain-containing protein</fullName>
    </recommendedName>
</protein>
<dbReference type="RefSeq" id="WP_164504611.1">
    <property type="nucleotide sequence ID" value="NZ_CP016374.1"/>
</dbReference>
<evidence type="ECO:0000313" key="3">
    <source>
        <dbReference type="Proteomes" id="UP000190848"/>
    </source>
</evidence>